<name>A0AAD7WY51_9TELE</name>
<evidence type="ECO:0000256" key="1">
    <source>
        <dbReference type="SAM" id="MobiDB-lite"/>
    </source>
</evidence>
<gene>
    <name evidence="2" type="ORF">AAFF_G00093210</name>
</gene>
<keyword evidence="3" id="KW-1185">Reference proteome</keyword>
<feature type="compositionally biased region" description="Basic and acidic residues" evidence="1">
    <location>
        <begin position="25"/>
        <end position="37"/>
    </location>
</feature>
<reference evidence="2" key="1">
    <citation type="journal article" date="2023" name="Science">
        <title>Genome structures resolve the early diversification of teleost fishes.</title>
        <authorList>
            <person name="Parey E."/>
            <person name="Louis A."/>
            <person name="Montfort J."/>
            <person name="Bouchez O."/>
            <person name="Roques C."/>
            <person name="Iampietro C."/>
            <person name="Lluch J."/>
            <person name="Castinel A."/>
            <person name="Donnadieu C."/>
            <person name="Desvignes T."/>
            <person name="Floi Bucao C."/>
            <person name="Jouanno E."/>
            <person name="Wen M."/>
            <person name="Mejri S."/>
            <person name="Dirks R."/>
            <person name="Jansen H."/>
            <person name="Henkel C."/>
            <person name="Chen W.J."/>
            <person name="Zahm M."/>
            <person name="Cabau C."/>
            <person name="Klopp C."/>
            <person name="Thompson A.W."/>
            <person name="Robinson-Rechavi M."/>
            <person name="Braasch I."/>
            <person name="Lecointre G."/>
            <person name="Bobe J."/>
            <person name="Postlethwait J.H."/>
            <person name="Berthelot C."/>
            <person name="Roest Crollius H."/>
            <person name="Guiguen Y."/>
        </authorList>
    </citation>
    <scope>NUCLEOTIDE SEQUENCE</scope>
    <source>
        <strain evidence="2">NC1722</strain>
    </source>
</reference>
<dbReference type="Proteomes" id="UP001221898">
    <property type="component" value="Unassembled WGS sequence"/>
</dbReference>
<proteinExistence type="predicted"/>
<feature type="region of interest" description="Disordered" evidence="1">
    <location>
        <begin position="1"/>
        <end position="37"/>
    </location>
</feature>
<evidence type="ECO:0000313" key="2">
    <source>
        <dbReference type="EMBL" id="KAJ8413325.1"/>
    </source>
</evidence>
<accession>A0AAD7WY51</accession>
<protein>
    <submittedName>
        <fullName evidence="2">Uncharacterized protein</fullName>
    </submittedName>
</protein>
<organism evidence="2 3">
    <name type="scientific">Aldrovandia affinis</name>
    <dbReference type="NCBI Taxonomy" id="143900"/>
    <lineage>
        <taxon>Eukaryota</taxon>
        <taxon>Metazoa</taxon>
        <taxon>Chordata</taxon>
        <taxon>Craniata</taxon>
        <taxon>Vertebrata</taxon>
        <taxon>Euteleostomi</taxon>
        <taxon>Actinopterygii</taxon>
        <taxon>Neopterygii</taxon>
        <taxon>Teleostei</taxon>
        <taxon>Notacanthiformes</taxon>
        <taxon>Halosauridae</taxon>
        <taxon>Aldrovandia</taxon>
    </lineage>
</organism>
<sequence length="72" mass="8398">SRGEESRTRPPGSIGLNLNRVKLTQRRERESARTGHGDTETNIYRICIFREPRAQNILLEIYILTTLYLKQP</sequence>
<comment type="caution">
    <text evidence="2">The sequence shown here is derived from an EMBL/GenBank/DDBJ whole genome shotgun (WGS) entry which is preliminary data.</text>
</comment>
<dbReference type="EMBL" id="JAINUG010000016">
    <property type="protein sequence ID" value="KAJ8413325.1"/>
    <property type="molecule type" value="Genomic_DNA"/>
</dbReference>
<feature type="non-terminal residue" evidence="2">
    <location>
        <position position="1"/>
    </location>
</feature>
<dbReference type="AlphaFoldDB" id="A0AAD7WY51"/>
<evidence type="ECO:0000313" key="3">
    <source>
        <dbReference type="Proteomes" id="UP001221898"/>
    </source>
</evidence>